<comment type="subcellular location">
    <subcellularLocation>
        <location evidence="1">Membrane</location>
        <topology evidence="1">Multi-pass membrane protein</topology>
    </subcellularLocation>
</comment>
<evidence type="ECO:0000313" key="11">
    <source>
        <dbReference type="Proteomes" id="UP000663828"/>
    </source>
</evidence>
<evidence type="ECO:0000256" key="7">
    <source>
        <dbReference type="ARBA" id="ARBA00023224"/>
    </source>
</evidence>
<keyword evidence="3 8" id="KW-1133">Transmembrane helix</keyword>
<keyword evidence="2 8" id="KW-0812">Transmembrane</keyword>
<name>A0A814Y990_ADIRI</name>
<dbReference type="GO" id="GO:0004930">
    <property type="term" value="F:G protein-coupled receptor activity"/>
    <property type="evidence" value="ECO:0007669"/>
    <property type="project" value="UniProtKB-KW"/>
</dbReference>
<proteinExistence type="predicted"/>
<organism evidence="10 11">
    <name type="scientific">Adineta ricciae</name>
    <name type="common">Rotifer</name>
    <dbReference type="NCBI Taxonomy" id="249248"/>
    <lineage>
        <taxon>Eukaryota</taxon>
        <taxon>Metazoa</taxon>
        <taxon>Spiralia</taxon>
        <taxon>Gnathifera</taxon>
        <taxon>Rotifera</taxon>
        <taxon>Eurotatoria</taxon>
        <taxon>Bdelloidea</taxon>
        <taxon>Adinetida</taxon>
        <taxon>Adinetidae</taxon>
        <taxon>Adineta</taxon>
    </lineage>
</organism>
<reference evidence="10" key="1">
    <citation type="submission" date="2021-02" db="EMBL/GenBank/DDBJ databases">
        <authorList>
            <person name="Nowell W R."/>
        </authorList>
    </citation>
    <scope>NUCLEOTIDE SEQUENCE</scope>
</reference>
<feature type="transmembrane region" description="Helical" evidence="8">
    <location>
        <begin position="129"/>
        <end position="150"/>
    </location>
</feature>
<keyword evidence="7" id="KW-0807">Transducer</keyword>
<keyword evidence="6" id="KW-0675">Receptor</keyword>
<sequence>MSQLLDFALQANIYLQPIQFTLVTLTNIINICILRSRILRSPPCTYYFLGYAISSIAYTLLVCPTQFLRGYHIDWANTRIGCKLHYYIVFLPPFIARMMLVLAALDRYYSSSYTRQFYATNTKRMTKSIILVCVIVSAIYMSPMSVIYYFNESNGICLQYTNLLITIYIFSQMVIFYMAAPILMFACGLLTIINIRQHAARITPRLTSSQRRRTEGQLARMLILQVIVHLIITLPFGIVYLINAFDPSTRTPNVLGIRYILVIWQQCDYFMSFFLYVFSGSVYRREFFRLIRCCSRSTQLEQQQFALRLIHNNINE</sequence>
<feature type="transmembrane region" description="Helical" evidence="8">
    <location>
        <begin position="87"/>
        <end position="109"/>
    </location>
</feature>
<feature type="domain" description="G-protein coupled receptors family 1 profile" evidence="9">
    <location>
        <begin position="26"/>
        <end position="276"/>
    </location>
</feature>
<dbReference type="Gene3D" id="1.20.1070.10">
    <property type="entry name" value="Rhodopsin 7-helix transmembrane proteins"/>
    <property type="match status" value="1"/>
</dbReference>
<keyword evidence="5 8" id="KW-0472">Membrane</keyword>
<dbReference type="EMBL" id="CAJNOR010001961">
    <property type="protein sequence ID" value="CAF1226639.1"/>
    <property type="molecule type" value="Genomic_DNA"/>
</dbReference>
<evidence type="ECO:0000256" key="8">
    <source>
        <dbReference type="SAM" id="Phobius"/>
    </source>
</evidence>
<evidence type="ECO:0000256" key="1">
    <source>
        <dbReference type="ARBA" id="ARBA00004141"/>
    </source>
</evidence>
<dbReference type="InterPro" id="IPR000276">
    <property type="entry name" value="GPCR_Rhodpsn"/>
</dbReference>
<evidence type="ECO:0000259" key="9">
    <source>
        <dbReference type="PROSITE" id="PS50262"/>
    </source>
</evidence>
<dbReference type="InterPro" id="IPR017452">
    <property type="entry name" value="GPCR_Rhodpsn_7TM"/>
</dbReference>
<evidence type="ECO:0000256" key="5">
    <source>
        <dbReference type="ARBA" id="ARBA00023136"/>
    </source>
</evidence>
<evidence type="ECO:0000256" key="2">
    <source>
        <dbReference type="ARBA" id="ARBA00022692"/>
    </source>
</evidence>
<feature type="transmembrane region" description="Helical" evidence="8">
    <location>
        <begin position="262"/>
        <end position="283"/>
    </location>
</feature>
<accession>A0A814Y990</accession>
<keyword evidence="4" id="KW-0297">G-protein coupled receptor</keyword>
<dbReference type="PROSITE" id="PS50262">
    <property type="entry name" value="G_PROTEIN_RECEP_F1_2"/>
    <property type="match status" value="1"/>
</dbReference>
<evidence type="ECO:0000256" key="4">
    <source>
        <dbReference type="ARBA" id="ARBA00023040"/>
    </source>
</evidence>
<gene>
    <name evidence="10" type="ORF">XAT740_LOCUS24997</name>
</gene>
<evidence type="ECO:0000256" key="3">
    <source>
        <dbReference type="ARBA" id="ARBA00022989"/>
    </source>
</evidence>
<dbReference type="GO" id="GO:0005886">
    <property type="term" value="C:plasma membrane"/>
    <property type="evidence" value="ECO:0007669"/>
    <property type="project" value="TreeGrafter"/>
</dbReference>
<dbReference type="SUPFAM" id="SSF81321">
    <property type="entry name" value="Family A G protein-coupled receptor-like"/>
    <property type="match status" value="1"/>
</dbReference>
<dbReference type="Proteomes" id="UP000663828">
    <property type="component" value="Unassembled WGS sequence"/>
</dbReference>
<feature type="transmembrane region" description="Helical" evidence="8">
    <location>
        <begin position="221"/>
        <end position="242"/>
    </location>
</feature>
<dbReference type="PANTHER" id="PTHR24243:SF233">
    <property type="entry name" value="THYROTROPIN-RELEASING HORMONE RECEPTOR"/>
    <property type="match status" value="1"/>
</dbReference>
<dbReference type="Pfam" id="PF00001">
    <property type="entry name" value="7tm_1"/>
    <property type="match status" value="1"/>
</dbReference>
<evidence type="ECO:0000256" key="6">
    <source>
        <dbReference type="ARBA" id="ARBA00023170"/>
    </source>
</evidence>
<keyword evidence="11" id="KW-1185">Reference proteome</keyword>
<protein>
    <recommendedName>
        <fullName evidence="9">G-protein coupled receptors family 1 profile domain-containing protein</fullName>
    </recommendedName>
</protein>
<feature type="transmembrane region" description="Helical" evidence="8">
    <location>
        <begin position="46"/>
        <end position="67"/>
    </location>
</feature>
<dbReference type="PANTHER" id="PTHR24243">
    <property type="entry name" value="G-PROTEIN COUPLED RECEPTOR"/>
    <property type="match status" value="1"/>
</dbReference>
<dbReference type="CDD" id="cd00637">
    <property type="entry name" value="7tm_classA_rhodopsin-like"/>
    <property type="match status" value="1"/>
</dbReference>
<dbReference type="AlphaFoldDB" id="A0A814Y990"/>
<comment type="caution">
    <text evidence="10">The sequence shown here is derived from an EMBL/GenBank/DDBJ whole genome shotgun (WGS) entry which is preliminary data.</text>
</comment>
<feature type="transmembrane region" description="Helical" evidence="8">
    <location>
        <begin position="13"/>
        <end position="34"/>
    </location>
</feature>
<feature type="transmembrane region" description="Helical" evidence="8">
    <location>
        <begin position="170"/>
        <end position="195"/>
    </location>
</feature>
<evidence type="ECO:0000313" key="10">
    <source>
        <dbReference type="EMBL" id="CAF1226639.1"/>
    </source>
</evidence>